<accession>A0A8J8JTK5</accession>
<keyword evidence="3" id="KW-1185">Reference proteome</keyword>
<dbReference type="EMBL" id="WHPF01000007">
    <property type="protein sequence ID" value="NNV56043.1"/>
    <property type="molecule type" value="Genomic_DNA"/>
</dbReference>
<evidence type="ECO:0000313" key="3">
    <source>
        <dbReference type="Proteomes" id="UP000598971"/>
    </source>
</evidence>
<proteinExistence type="predicted"/>
<dbReference type="Proteomes" id="UP000598971">
    <property type="component" value="Unassembled WGS sequence"/>
</dbReference>
<protein>
    <recommendedName>
        <fullName evidence="4">L,D-transpeptidase catalytic domain</fullName>
    </recommendedName>
</protein>
<feature type="chain" id="PRO_5035232862" description="L,D-transpeptidase catalytic domain" evidence="1">
    <location>
        <begin position="20"/>
        <end position="261"/>
    </location>
</feature>
<reference evidence="2" key="1">
    <citation type="submission" date="2019-10" db="EMBL/GenBank/DDBJ databases">
        <title>Draft genome sequence of Panacibacter sp. KCS-6.</title>
        <authorList>
            <person name="Yim K.J."/>
        </authorList>
    </citation>
    <scope>NUCLEOTIDE SEQUENCE</scope>
    <source>
        <strain evidence="2">KCS-6</strain>
    </source>
</reference>
<comment type="caution">
    <text evidence="2">The sequence shown here is derived from an EMBL/GenBank/DDBJ whole genome shotgun (WGS) entry which is preliminary data.</text>
</comment>
<keyword evidence="1" id="KW-0732">Signal</keyword>
<gene>
    <name evidence="2" type="ORF">GD597_11280</name>
</gene>
<evidence type="ECO:0000256" key="1">
    <source>
        <dbReference type="SAM" id="SignalP"/>
    </source>
</evidence>
<feature type="signal peptide" evidence="1">
    <location>
        <begin position="1"/>
        <end position="19"/>
    </location>
</feature>
<dbReference type="InterPro" id="IPR032676">
    <property type="entry name" value="YkuD_2"/>
</dbReference>
<evidence type="ECO:0000313" key="2">
    <source>
        <dbReference type="EMBL" id="NNV56043.1"/>
    </source>
</evidence>
<dbReference type="PANTHER" id="PTHR38477">
    <property type="entry name" value="HYPOTHETICAL EXPORTED PROTEIN"/>
    <property type="match status" value="1"/>
</dbReference>
<evidence type="ECO:0008006" key="4">
    <source>
        <dbReference type="Google" id="ProtNLM"/>
    </source>
</evidence>
<dbReference type="AlphaFoldDB" id="A0A8J8JTK5"/>
<dbReference type="Pfam" id="PF13645">
    <property type="entry name" value="YkuD_2"/>
    <property type="match status" value="1"/>
</dbReference>
<organism evidence="2 3">
    <name type="scientific">Limnovirga soli</name>
    <dbReference type="NCBI Taxonomy" id="2656915"/>
    <lineage>
        <taxon>Bacteria</taxon>
        <taxon>Pseudomonadati</taxon>
        <taxon>Bacteroidota</taxon>
        <taxon>Chitinophagia</taxon>
        <taxon>Chitinophagales</taxon>
        <taxon>Chitinophagaceae</taxon>
        <taxon>Limnovirga</taxon>
    </lineage>
</organism>
<dbReference type="PANTHER" id="PTHR38477:SF1">
    <property type="entry name" value="MUREIN L,D-TRANSPEPTIDASE CATALYTIC DOMAIN FAMILY PROTEIN"/>
    <property type="match status" value="1"/>
</dbReference>
<sequence length="261" mass="29209">MKKLFFVPFICFITLTSFAPEHMPNGDEKKFPSLLPSVSDESPLVSKWVDSAYSQLKLDSLGLQKNVFFYACKGYQFMLSKNALHKPQLLTICDYSQPSNSKRLYVIDLKEGKVLYNTYVSHGKNSGAIYATSFSNKPESHKSSLGFMITGETYNGKNGYSLHFDGIEPGINDKVRSRDIVMHGSNYVNAQRADEGTSMGRSYGCPAISYNEHKIIIDAIKGGSCFFIYANDKWYASSSRVLNARFDWQLSASLDVTAVNN</sequence>
<dbReference type="RefSeq" id="WP_171607983.1">
    <property type="nucleotide sequence ID" value="NZ_WHPF01000007.1"/>
</dbReference>
<name>A0A8J8JTK5_9BACT</name>